<dbReference type="InterPro" id="IPR029063">
    <property type="entry name" value="SAM-dependent_MTases_sf"/>
</dbReference>
<sequence length="220" mass="24664">MTTAQPNFDLIARPYRWLEYITLGRALEDCRLHYLPSLLKRKQALVLGDGDGRFLAQLLAENPHLRADAIDTSAAMLLLLRKRCEALAPNASTRLKTHQANALTCPLDGPYDLIVTHFFLDCLTQPDLENLVNRIAPTLAPKALWLVSDFHIPSGPMRLPAKVLVRTLYLAFRILTGLRTARLPDHATSLQQAGLTRIAHRHRLAGILVTELWQFNPATP</sequence>
<name>A0A7Y9NNV5_9BACT</name>
<accession>A0A7Y9NNV5</accession>
<dbReference type="Gene3D" id="3.40.50.150">
    <property type="entry name" value="Vaccinia Virus protein VP39"/>
    <property type="match status" value="1"/>
</dbReference>
<dbReference type="SUPFAM" id="SSF53335">
    <property type="entry name" value="S-adenosyl-L-methionine-dependent methyltransferases"/>
    <property type="match status" value="1"/>
</dbReference>
<dbReference type="InterPro" id="IPR013217">
    <property type="entry name" value="Methyltransf_12"/>
</dbReference>
<dbReference type="GO" id="GO:0008168">
    <property type="term" value="F:methyltransferase activity"/>
    <property type="evidence" value="ECO:0007669"/>
    <property type="project" value="UniProtKB-KW"/>
</dbReference>
<comment type="caution">
    <text evidence="2">The sequence shown here is derived from an EMBL/GenBank/DDBJ whole genome shotgun (WGS) entry which is preliminary data.</text>
</comment>
<proteinExistence type="predicted"/>
<dbReference type="CDD" id="cd02440">
    <property type="entry name" value="AdoMet_MTases"/>
    <property type="match status" value="1"/>
</dbReference>
<organism evidence="2 3">
    <name type="scientific">Tunturiibacter lichenicola</name>
    <dbReference type="NCBI Taxonomy" id="2051959"/>
    <lineage>
        <taxon>Bacteria</taxon>
        <taxon>Pseudomonadati</taxon>
        <taxon>Acidobacteriota</taxon>
        <taxon>Terriglobia</taxon>
        <taxon>Terriglobales</taxon>
        <taxon>Acidobacteriaceae</taxon>
        <taxon>Tunturiibacter</taxon>
    </lineage>
</organism>
<reference evidence="2 3" key="1">
    <citation type="submission" date="2020-07" db="EMBL/GenBank/DDBJ databases">
        <title>Genomic Encyclopedia of Type Strains, Phase IV (KMG-V): Genome sequencing to study the core and pangenomes of soil and plant-associated prokaryotes.</title>
        <authorList>
            <person name="Whitman W."/>
        </authorList>
    </citation>
    <scope>NUCLEOTIDE SEQUENCE [LARGE SCALE GENOMIC DNA]</scope>
    <source>
        <strain evidence="2 3">M8UP30</strain>
    </source>
</reference>
<dbReference type="Pfam" id="PF08242">
    <property type="entry name" value="Methyltransf_12"/>
    <property type="match status" value="1"/>
</dbReference>
<dbReference type="GO" id="GO:0032259">
    <property type="term" value="P:methylation"/>
    <property type="evidence" value="ECO:0007669"/>
    <property type="project" value="UniProtKB-KW"/>
</dbReference>
<keyword evidence="2" id="KW-0489">Methyltransferase</keyword>
<protein>
    <submittedName>
        <fullName evidence="2">SAM-dependent methyltransferase</fullName>
    </submittedName>
</protein>
<evidence type="ECO:0000313" key="2">
    <source>
        <dbReference type="EMBL" id="NYF52818.1"/>
    </source>
</evidence>
<evidence type="ECO:0000313" key="3">
    <source>
        <dbReference type="Proteomes" id="UP000534186"/>
    </source>
</evidence>
<gene>
    <name evidence="2" type="ORF">HDF12_003217</name>
</gene>
<dbReference type="Proteomes" id="UP000534186">
    <property type="component" value="Unassembled WGS sequence"/>
</dbReference>
<dbReference type="EMBL" id="JACCCV010000002">
    <property type="protein sequence ID" value="NYF52818.1"/>
    <property type="molecule type" value="Genomic_DNA"/>
</dbReference>
<feature type="domain" description="Methyltransferase type 12" evidence="1">
    <location>
        <begin position="46"/>
        <end position="142"/>
    </location>
</feature>
<keyword evidence="2" id="KW-0808">Transferase</keyword>
<dbReference type="AlphaFoldDB" id="A0A7Y9NNV5"/>
<evidence type="ECO:0000259" key="1">
    <source>
        <dbReference type="Pfam" id="PF08242"/>
    </source>
</evidence>